<dbReference type="SUPFAM" id="SSF88713">
    <property type="entry name" value="Glycoside hydrolase/deacetylase"/>
    <property type="match status" value="1"/>
</dbReference>
<protein>
    <recommendedName>
        <fullName evidence="4">Polysaccharide deacetylase</fullName>
    </recommendedName>
</protein>
<gene>
    <name evidence="2" type="ORF">GCM10023340_03990</name>
</gene>
<reference evidence="3" key="1">
    <citation type="journal article" date="2019" name="Int. J. Syst. Evol. Microbiol.">
        <title>The Global Catalogue of Microorganisms (GCM) 10K type strain sequencing project: providing services to taxonomists for standard genome sequencing and annotation.</title>
        <authorList>
            <consortium name="The Broad Institute Genomics Platform"/>
            <consortium name="The Broad Institute Genome Sequencing Center for Infectious Disease"/>
            <person name="Wu L."/>
            <person name="Ma J."/>
        </authorList>
    </citation>
    <scope>NUCLEOTIDE SEQUENCE [LARGE SCALE GENOMIC DNA]</scope>
    <source>
        <strain evidence="3">JCM 18459</strain>
    </source>
</reference>
<organism evidence="2 3">
    <name type="scientific">Nocardioides marinquilinus</name>
    <dbReference type="NCBI Taxonomy" id="1210400"/>
    <lineage>
        <taxon>Bacteria</taxon>
        <taxon>Bacillati</taxon>
        <taxon>Actinomycetota</taxon>
        <taxon>Actinomycetes</taxon>
        <taxon>Propionibacteriales</taxon>
        <taxon>Nocardioidaceae</taxon>
        <taxon>Nocardioides</taxon>
    </lineage>
</organism>
<dbReference type="InterPro" id="IPR011330">
    <property type="entry name" value="Glyco_hydro/deAcase_b/a-brl"/>
</dbReference>
<keyword evidence="3" id="KW-1185">Reference proteome</keyword>
<comment type="caution">
    <text evidence="2">The sequence shown here is derived from an EMBL/GenBank/DDBJ whole genome shotgun (WGS) entry which is preliminary data.</text>
</comment>
<evidence type="ECO:0000256" key="1">
    <source>
        <dbReference type="SAM" id="MobiDB-lite"/>
    </source>
</evidence>
<evidence type="ECO:0000313" key="3">
    <source>
        <dbReference type="Proteomes" id="UP001500221"/>
    </source>
</evidence>
<evidence type="ECO:0000313" key="2">
    <source>
        <dbReference type="EMBL" id="GAA5141758.1"/>
    </source>
</evidence>
<dbReference type="EMBL" id="BAABKG010000001">
    <property type="protein sequence ID" value="GAA5141758.1"/>
    <property type="molecule type" value="Genomic_DNA"/>
</dbReference>
<dbReference type="Gene3D" id="3.20.20.370">
    <property type="entry name" value="Glycoside hydrolase/deacetylase"/>
    <property type="match status" value="1"/>
</dbReference>
<proteinExistence type="predicted"/>
<accession>A0ABP9P6S6</accession>
<evidence type="ECO:0008006" key="4">
    <source>
        <dbReference type="Google" id="ProtNLM"/>
    </source>
</evidence>
<sequence length="298" mass="31970">MAVSPGRRPSDARDFSDPDSPDDADPSPLRRLVLAQLEEPGGAAVRLLTTAALADDEPLGPDAAAAAHELGLDPAPPPLFSPDGYLLQSALGEQALADGSAHTLPTSAVVACNYHDVPPENRPDVERRLRRLRDLGPTVDLGSDLAAPAPGPRIVVAFYDSYRDAALFGADLCHRLGLRAWFFPLFRRPDDEPGAAGLSDAELADLATEHELCFHTASHTRADDVTEADLAREVTDVHARLTDLAGRPPRVGAWLGGSRFDERHLGNRTLRGLGVPHLISNWSLETIPDARAERHTGD</sequence>
<name>A0ABP9P6S6_9ACTN</name>
<feature type="region of interest" description="Disordered" evidence="1">
    <location>
        <begin position="1"/>
        <end position="28"/>
    </location>
</feature>
<dbReference type="Proteomes" id="UP001500221">
    <property type="component" value="Unassembled WGS sequence"/>
</dbReference>
<dbReference type="RefSeq" id="WP_345453996.1">
    <property type="nucleotide sequence ID" value="NZ_BAABKG010000001.1"/>
</dbReference>